<comment type="catalytic activity">
    <reaction evidence="5 8">
        <text>succinate semialdehyde + NAD(+) + H2O = succinate + NADH + 2 H(+)</text>
        <dbReference type="Rhea" id="RHEA:13217"/>
        <dbReference type="ChEBI" id="CHEBI:15377"/>
        <dbReference type="ChEBI" id="CHEBI:15378"/>
        <dbReference type="ChEBI" id="CHEBI:30031"/>
        <dbReference type="ChEBI" id="CHEBI:57540"/>
        <dbReference type="ChEBI" id="CHEBI:57706"/>
        <dbReference type="ChEBI" id="CHEBI:57945"/>
        <dbReference type="EC" id="1.2.1.16"/>
    </reaction>
</comment>
<dbReference type="GO" id="GO:0009450">
    <property type="term" value="P:gamma-aminobutyric acid catabolic process"/>
    <property type="evidence" value="ECO:0007669"/>
    <property type="project" value="UniProtKB-UniPathway"/>
</dbReference>
<dbReference type="NCBIfam" id="TIGR01780">
    <property type="entry name" value="SSADH"/>
    <property type="match status" value="1"/>
</dbReference>
<dbReference type="FunFam" id="3.40.309.10:FF:000004">
    <property type="entry name" value="Succinate-semialdehyde dehydrogenase I"/>
    <property type="match status" value="1"/>
</dbReference>
<dbReference type="AlphaFoldDB" id="A0A177AEE5"/>
<dbReference type="InterPro" id="IPR050740">
    <property type="entry name" value="Aldehyde_DH_Superfamily"/>
</dbReference>
<protein>
    <recommendedName>
        <fullName evidence="8">Succinate-semialdehyde dehydrogenase</fullName>
        <ecNumber evidence="8">1.2.1.16</ecNumber>
    </recommendedName>
</protein>
<dbReference type="InterPro" id="IPR010102">
    <property type="entry name" value="Succ_semiAld_DH"/>
</dbReference>
<feature type="domain" description="Aldehyde dehydrogenase" evidence="9">
    <location>
        <begin position="63"/>
        <end position="525"/>
    </location>
</feature>
<dbReference type="PROSITE" id="PS00070">
    <property type="entry name" value="ALDEHYDE_DEHYDR_CYS"/>
    <property type="match status" value="1"/>
</dbReference>
<comment type="similarity">
    <text evidence="2 7">Belongs to the aldehyde dehydrogenase family.</text>
</comment>
<evidence type="ECO:0000256" key="6">
    <source>
        <dbReference type="PROSITE-ProRule" id="PRU10007"/>
    </source>
</evidence>
<reference evidence="10" key="1">
    <citation type="submission" date="2016-03" db="EMBL/GenBank/DDBJ databases">
        <title>Updated assembly of Pseudogymnoascus destructans, the fungus causing white-nose syndrome of bats.</title>
        <authorList>
            <person name="Palmer J.M."/>
            <person name="Drees K.P."/>
            <person name="Foster J.T."/>
            <person name="Lindner D.L."/>
        </authorList>
    </citation>
    <scope>NUCLEOTIDE SEQUENCE [LARGE SCALE GENOMIC DNA]</scope>
    <source>
        <strain evidence="10">20631-21</strain>
    </source>
</reference>
<dbReference type="FunFam" id="3.40.605.10:FF:000005">
    <property type="entry name" value="Succinate-semialdehyde dehydrogenase I"/>
    <property type="match status" value="1"/>
</dbReference>
<dbReference type="InterPro" id="IPR016160">
    <property type="entry name" value="Ald_DH_CS_CYS"/>
</dbReference>
<dbReference type="UniPathway" id="UPA00733"/>
<dbReference type="InterPro" id="IPR016161">
    <property type="entry name" value="Ald_DH/histidinol_DH"/>
</dbReference>
<organism evidence="10">
    <name type="scientific">Pseudogymnoascus destructans</name>
    <dbReference type="NCBI Taxonomy" id="655981"/>
    <lineage>
        <taxon>Eukaryota</taxon>
        <taxon>Fungi</taxon>
        <taxon>Dikarya</taxon>
        <taxon>Ascomycota</taxon>
        <taxon>Pezizomycotina</taxon>
        <taxon>Leotiomycetes</taxon>
        <taxon>Thelebolales</taxon>
        <taxon>Thelebolaceae</taxon>
        <taxon>Pseudogymnoascus</taxon>
    </lineage>
</organism>
<dbReference type="CDD" id="cd07103">
    <property type="entry name" value="ALDH_F5_SSADH_GabD"/>
    <property type="match status" value="1"/>
</dbReference>
<dbReference type="InterPro" id="IPR016163">
    <property type="entry name" value="Ald_DH_C"/>
</dbReference>
<sequence length="536" mass="56803">MNSSLFKSSSSAALSVARKSKFQRSTLPILQTRRASTMNNHNVPKLSDPSLLKLDVNFINGEWVKAKSGKTFDVYDPTNSKVIGTAPDMDSADTELAIAAAATAFKSFKTWTGRERSKVLRRWYDLMVENQEDIATLITWENGKPIADARGEATYAANFFEWFSEEAPRVYGDTIPASVPGNRVVTFKEPVGVCGLITPWNFPAAMITRKVGPALAAGCTVVCKAPSETPFTSLALAELAQRAGVPKGVVNVITAATNTPAVGKTICTSPTIKKVSFTGSTGVGKTLMAQSSSTLKKLSFELGGNSPFIVFDDADLTSAVAGAITSKFRSSGQTCVCANRIYVQAGIYDAFTSAFVDAVATFQLGSGFEKGVTHGPVINAKAVAKVDEHVHDAIRKGAKLLAGGQKLPELGANFYAPTILGGMNADMKLANEETFGPVAGLFKFETEEEVIKLANASDVGLAGYFYSQDIQRVARVAEAMEVGMVGVNTGLISDPAAPFGGMKESGFGREGSKYGVGEYMVTKMVTYGGNSGPIKA</sequence>
<dbReference type="SUPFAM" id="SSF53720">
    <property type="entry name" value="ALDH-like"/>
    <property type="match status" value="1"/>
</dbReference>
<dbReference type="Pfam" id="PF00171">
    <property type="entry name" value="Aldedh"/>
    <property type="match status" value="1"/>
</dbReference>
<evidence type="ECO:0000313" key="10">
    <source>
        <dbReference type="EMBL" id="OAF60489.1"/>
    </source>
</evidence>
<dbReference type="Gene3D" id="3.40.309.10">
    <property type="entry name" value="Aldehyde Dehydrogenase, Chain A, domain 2"/>
    <property type="match status" value="1"/>
</dbReference>
<evidence type="ECO:0000256" key="3">
    <source>
        <dbReference type="ARBA" id="ARBA00023002"/>
    </source>
</evidence>
<dbReference type="VEuPathDB" id="FungiDB:GMDG_07997"/>
<dbReference type="Gene3D" id="3.40.605.10">
    <property type="entry name" value="Aldehyde Dehydrogenase, Chain A, domain 1"/>
    <property type="match status" value="1"/>
</dbReference>
<evidence type="ECO:0000256" key="8">
    <source>
        <dbReference type="RuleBase" id="RU365091"/>
    </source>
</evidence>
<comment type="catalytic activity">
    <reaction evidence="4 8">
        <text>succinate semialdehyde + NADP(+) + H2O = succinate + NADPH + 2 H(+)</text>
        <dbReference type="Rhea" id="RHEA:13213"/>
        <dbReference type="ChEBI" id="CHEBI:15377"/>
        <dbReference type="ChEBI" id="CHEBI:15378"/>
        <dbReference type="ChEBI" id="CHEBI:30031"/>
        <dbReference type="ChEBI" id="CHEBI:57706"/>
        <dbReference type="ChEBI" id="CHEBI:57783"/>
        <dbReference type="ChEBI" id="CHEBI:58349"/>
        <dbReference type="EC" id="1.2.1.16"/>
    </reaction>
</comment>
<dbReference type="OrthoDB" id="3428310at2759"/>
<evidence type="ECO:0000259" key="9">
    <source>
        <dbReference type="Pfam" id="PF00171"/>
    </source>
</evidence>
<dbReference type="InterPro" id="IPR016162">
    <property type="entry name" value="Ald_DH_N"/>
</dbReference>
<name>A0A177AEE5_9PEZI</name>
<evidence type="ECO:0000256" key="7">
    <source>
        <dbReference type="RuleBase" id="RU003345"/>
    </source>
</evidence>
<dbReference type="PROSITE" id="PS00687">
    <property type="entry name" value="ALDEHYDE_DEHYDR_GLU"/>
    <property type="match status" value="1"/>
</dbReference>
<evidence type="ECO:0000256" key="5">
    <source>
        <dbReference type="ARBA" id="ARBA00052698"/>
    </source>
</evidence>
<dbReference type="eggNOG" id="KOG2451">
    <property type="taxonomic scope" value="Eukaryota"/>
</dbReference>
<keyword evidence="3 7" id="KW-0560">Oxidoreductase</keyword>
<dbReference type="EMBL" id="KV441391">
    <property type="protein sequence ID" value="OAF60489.1"/>
    <property type="molecule type" value="Genomic_DNA"/>
</dbReference>
<dbReference type="GeneID" id="36286417"/>
<comment type="pathway">
    <text evidence="1 8">Amino-acid degradation; 4-aminobutanoate degradation.</text>
</comment>
<gene>
    <name evidence="10" type="primary">UGA2</name>
    <name evidence="10" type="ORF">VC83_03340</name>
</gene>
<dbReference type="GO" id="GO:0004777">
    <property type="term" value="F:succinate-semialdehyde dehydrogenase (NAD+) activity"/>
    <property type="evidence" value="ECO:0007669"/>
    <property type="project" value="UniProtKB-UniRule"/>
</dbReference>
<accession>A0A177AEE5</accession>
<dbReference type="EC" id="1.2.1.16" evidence="8"/>
<dbReference type="InterPro" id="IPR015590">
    <property type="entry name" value="Aldehyde_DH_dom"/>
</dbReference>
<dbReference type="PANTHER" id="PTHR43353">
    <property type="entry name" value="SUCCINATE-SEMIALDEHYDE DEHYDROGENASE, MITOCHONDRIAL"/>
    <property type="match status" value="1"/>
</dbReference>
<proteinExistence type="inferred from homology"/>
<dbReference type="GO" id="GO:0036243">
    <property type="term" value="F:succinate-semialdehyde dehydrogenase (NADP+) activity"/>
    <property type="evidence" value="ECO:0007669"/>
    <property type="project" value="RHEA"/>
</dbReference>
<dbReference type="RefSeq" id="XP_024325770.1">
    <property type="nucleotide sequence ID" value="XM_024466988.1"/>
</dbReference>
<dbReference type="Proteomes" id="UP000077154">
    <property type="component" value="Unassembled WGS sequence"/>
</dbReference>
<feature type="active site" evidence="6">
    <location>
        <position position="301"/>
    </location>
</feature>
<dbReference type="PANTHER" id="PTHR43353:SF5">
    <property type="entry name" value="SUCCINATE-SEMIALDEHYDE DEHYDROGENASE, MITOCHONDRIAL"/>
    <property type="match status" value="1"/>
</dbReference>
<dbReference type="InterPro" id="IPR029510">
    <property type="entry name" value="Ald_DH_CS_GLU"/>
</dbReference>
<evidence type="ECO:0000256" key="4">
    <source>
        <dbReference type="ARBA" id="ARBA00050387"/>
    </source>
</evidence>
<evidence type="ECO:0000256" key="2">
    <source>
        <dbReference type="ARBA" id="ARBA00009986"/>
    </source>
</evidence>
<dbReference type="GO" id="GO:0005737">
    <property type="term" value="C:cytoplasm"/>
    <property type="evidence" value="ECO:0007669"/>
    <property type="project" value="TreeGrafter"/>
</dbReference>
<evidence type="ECO:0000256" key="1">
    <source>
        <dbReference type="ARBA" id="ARBA00005176"/>
    </source>
</evidence>